<organism evidence="2">
    <name type="scientific">candidate division TA06 bacterium ADurb.Bin131</name>
    <dbReference type="NCBI Taxonomy" id="1852827"/>
    <lineage>
        <taxon>Bacteria</taxon>
        <taxon>Bacteria division TA06</taxon>
    </lineage>
</organism>
<dbReference type="SMART" id="SM00893">
    <property type="entry name" value="ETF"/>
    <property type="match status" value="1"/>
</dbReference>
<dbReference type="InterPro" id="IPR014730">
    <property type="entry name" value="ETF_a/b_N"/>
</dbReference>
<dbReference type="InterPro" id="IPR012255">
    <property type="entry name" value="ETF_b"/>
</dbReference>
<dbReference type="GO" id="GO:0009055">
    <property type="term" value="F:electron transfer activity"/>
    <property type="evidence" value="ECO:0007669"/>
    <property type="project" value="InterPro"/>
</dbReference>
<dbReference type="SUPFAM" id="SSF52402">
    <property type="entry name" value="Adenine nucleotide alpha hydrolases-like"/>
    <property type="match status" value="1"/>
</dbReference>
<dbReference type="Proteomes" id="UP000485562">
    <property type="component" value="Unassembled WGS sequence"/>
</dbReference>
<proteinExistence type="predicted"/>
<dbReference type="InterPro" id="IPR014729">
    <property type="entry name" value="Rossmann-like_a/b/a_fold"/>
</dbReference>
<evidence type="ECO:0000313" key="2">
    <source>
        <dbReference type="EMBL" id="OQB73629.1"/>
    </source>
</evidence>
<comment type="caution">
    <text evidence="2">The sequence shown here is derived from an EMBL/GenBank/DDBJ whole genome shotgun (WGS) entry which is preliminary data.</text>
</comment>
<evidence type="ECO:0000259" key="1">
    <source>
        <dbReference type="SMART" id="SM00893"/>
    </source>
</evidence>
<dbReference type="CDD" id="cd01714">
    <property type="entry name" value="ETF_beta"/>
    <property type="match status" value="1"/>
</dbReference>
<name>A0A1V6C9T4_UNCT6</name>
<dbReference type="Gene3D" id="3.40.50.620">
    <property type="entry name" value="HUPs"/>
    <property type="match status" value="1"/>
</dbReference>
<protein>
    <submittedName>
        <fullName evidence="2">Acryloyl-CoA reductase electron transfer subunit gamma</fullName>
    </submittedName>
</protein>
<accession>A0A1V6C9T4</accession>
<dbReference type="AlphaFoldDB" id="A0A1V6C9T4"/>
<dbReference type="PANTHER" id="PTHR21294:SF17">
    <property type="entry name" value="PROTEIN FIXA"/>
    <property type="match status" value="1"/>
</dbReference>
<dbReference type="PANTHER" id="PTHR21294">
    <property type="entry name" value="ELECTRON TRANSFER FLAVOPROTEIN BETA-SUBUNIT"/>
    <property type="match status" value="1"/>
</dbReference>
<gene>
    <name evidence="2" type="primary">acrB</name>
    <name evidence="2" type="ORF">BWX89_00887</name>
</gene>
<dbReference type="PIRSF" id="PIRSF000090">
    <property type="entry name" value="Beta-ETF"/>
    <property type="match status" value="1"/>
</dbReference>
<reference evidence="2" key="1">
    <citation type="submission" date="2017-02" db="EMBL/GenBank/DDBJ databases">
        <title>Delving into the versatile metabolic prowess of the omnipresent phylum Bacteroidetes.</title>
        <authorList>
            <person name="Nobu M.K."/>
            <person name="Mei R."/>
            <person name="Narihiro T."/>
            <person name="Kuroda K."/>
            <person name="Liu W.-T."/>
        </authorList>
    </citation>
    <scope>NUCLEOTIDE SEQUENCE</scope>
    <source>
        <strain evidence="2">ADurb.Bin131</strain>
    </source>
</reference>
<dbReference type="EMBL" id="MWDQ01000073">
    <property type="protein sequence ID" value="OQB73629.1"/>
    <property type="molecule type" value="Genomic_DNA"/>
</dbReference>
<feature type="domain" description="Electron transfer flavoprotein alpha/beta-subunit N-terminal" evidence="1">
    <location>
        <begin position="22"/>
        <end position="213"/>
    </location>
</feature>
<sequence length="261" mass="28791">MRYVVCIKQVPDTMDVKVDPETKRIVREGVPSILNPYDAYAIEEAIRLKEKFGGTTIAISMGPSQAEEILKEAISLGIDEVYLLSDRAFAGSDTLATSYTLSRAIKKLGDFSIVICGREAMDGSTGQVGPEIAEHLEIPVIAYVSKILHLTETHIECIRLLEDHYETLKSPLPVVITVVKEINEPRLPSLKGMLKAKKTQVPVLTKNDIGGDDAQYGQDGSPTKVVEIWRPEIKKEGKTYTGEPDELVEIMVQELKKLGVA</sequence>
<dbReference type="Pfam" id="PF01012">
    <property type="entry name" value="ETF"/>
    <property type="match status" value="1"/>
</dbReference>
<dbReference type="InterPro" id="IPR033948">
    <property type="entry name" value="ETF_beta_N"/>
</dbReference>